<sequence>MKSLILLLCVWLTGAAGRTFWMVERGQYSNIKESHNQIYPAAHCVYASNDKDFLVIAGDHNLQKEDKTEQVVTV</sequence>
<accession>A0A8J2K021</accession>
<organism evidence="2 3">
    <name type="scientific">Allacma fusca</name>
    <dbReference type="NCBI Taxonomy" id="39272"/>
    <lineage>
        <taxon>Eukaryota</taxon>
        <taxon>Metazoa</taxon>
        <taxon>Ecdysozoa</taxon>
        <taxon>Arthropoda</taxon>
        <taxon>Hexapoda</taxon>
        <taxon>Collembola</taxon>
        <taxon>Symphypleona</taxon>
        <taxon>Sminthuridae</taxon>
        <taxon>Allacma</taxon>
    </lineage>
</organism>
<proteinExistence type="predicted"/>
<dbReference type="AlphaFoldDB" id="A0A8J2K021"/>
<protein>
    <submittedName>
        <fullName evidence="2">Uncharacterized protein</fullName>
    </submittedName>
</protein>
<keyword evidence="1" id="KW-0732">Signal</keyword>
<dbReference type="EMBL" id="CAJVCH010153904">
    <property type="protein sequence ID" value="CAG7727792.1"/>
    <property type="molecule type" value="Genomic_DNA"/>
</dbReference>
<feature type="signal peptide" evidence="1">
    <location>
        <begin position="1"/>
        <end position="17"/>
    </location>
</feature>
<dbReference type="OrthoDB" id="531708at2759"/>
<gene>
    <name evidence="2" type="ORF">AFUS01_LOCUS16618</name>
</gene>
<evidence type="ECO:0000313" key="2">
    <source>
        <dbReference type="EMBL" id="CAG7727792.1"/>
    </source>
</evidence>
<comment type="caution">
    <text evidence="2">The sequence shown here is derived from an EMBL/GenBank/DDBJ whole genome shotgun (WGS) entry which is preliminary data.</text>
</comment>
<evidence type="ECO:0000256" key="1">
    <source>
        <dbReference type="SAM" id="SignalP"/>
    </source>
</evidence>
<reference evidence="2" key="1">
    <citation type="submission" date="2021-06" db="EMBL/GenBank/DDBJ databases">
        <authorList>
            <person name="Hodson N. C."/>
            <person name="Mongue J. A."/>
            <person name="Jaron S. K."/>
        </authorList>
    </citation>
    <scope>NUCLEOTIDE SEQUENCE</scope>
</reference>
<keyword evidence="3" id="KW-1185">Reference proteome</keyword>
<feature type="chain" id="PRO_5035254700" evidence="1">
    <location>
        <begin position="18"/>
        <end position="74"/>
    </location>
</feature>
<evidence type="ECO:0000313" key="3">
    <source>
        <dbReference type="Proteomes" id="UP000708208"/>
    </source>
</evidence>
<dbReference type="Proteomes" id="UP000708208">
    <property type="component" value="Unassembled WGS sequence"/>
</dbReference>
<name>A0A8J2K021_9HEXA</name>